<dbReference type="InterPro" id="IPR036156">
    <property type="entry name" value="Beta-gal/glucu_dom_sf"/>
</dbReference>
<dbReference type="InterPro" id="IPR050887">
    <property type="entry name" value="Beta-mannosidase_GH2"/>
</dbReference>
<dbReference type="Gene3D" id="2.60.120.260">
    <property type="entry name" value="Galactose-binding domain-like"/>
    <property type="match status" value="1"/>
</dbReference>
<evidence type="ECO:0000313" key="9">
    <source>
        <dbReference type="Proteomes" id="UP000295217"/>
    </source>
</evidence>
<name>A0A4R5AMC2_9ACTN</name>
<dbReference type="SUPFAM" id="SSF49785">
    <property type="entry name" value="Galactose-binding domain-like"/>
    <property type="match status" value="1"/>
</dbReference>
<evidence type="ECO:0000313" key="8">
    <source>
        <dbReference type="EMBL" id="TDD72766.1"/>
    </source>
</evidence>
<dbReference type="RefSeq" id="WP_132101482.1">
    <property type="nucleotide sequence ID" value="NZ_SMLB01000002.1"/>
</dbReference>
<dbReference type="AlphaFoldDB" id="A0A4R5AMC2"/>
<dbReference type="GO" id="GO:0004567">
    <property type="term" value="F:beta-mannosidase activity"/>
    <property type="evidence" value="ECO:0007669"/>
    <property type="project" value="UniProtKB-EC"/>
</dbReference>
<keyword evidence="5" id="KW-0326">Glycosidase</keyword>
<dbReference type="EC" id="3.2.1.25" evidence="3"/>
<organism evidence="8 9">
    <name type="scientific">Jiangella aurantiaca</name>
    <dbReference type="NCBI Taxonomy" id="2530373"/>
    <lineage>
        <taxon>Bacteria</taxon>
        <taxon>Bacillati</taxon>
        <taxon>Actinomycetota</taxon>
        <taxon>Actinomycetes</taxon>
        <taxon>Jiangellales</taxon>
        <taxon>Jiangellaceae</taxon>
        <taxon>Jiangella</taxon>
    </lineage>
</organism>
<gene>
    <name evidence="8" type="ORF">E1262_02515</name>
</gene>
<evidence type="ECO:0000259" key="6">
    <source>
        <dbReference type="Pfam" id="PF00703"/>
    </source>
</evidence>
<dbReference type="PANTHER" id="PTHR43730:SF1">
    <property type="entry name" value="BETA-MANNOSIDASE"/>
    <property type="match status" value="1"/>
</dbReference>
<dbReference type="Pfam" id="PF00703">
    <property type="entry name" value="Glyco_hydro_2"/>
    <property type="match status" value="1"/>
</dbReference>
<dbReference type="SUPFAM" id="SSF51445">
    <property type="entry name" value="(Trans)glycosidases"/>
    <property type="match status" value="1"/>
</dbReference>
<dbReference type="Proteomes" id="UP000295217">
    <property type="component" value="Unassembled WGS sequence"/>
</dbReference>
<evidence type="ECO:0000259" key="7">
    <source>
        <dbReference type="Pfam" id="PF22666"/>
    </source>
</evidence>
<reference evidence="8 9" key="1">
    <citation type="submission" date="2019-02" db="EMBL/GenBank/DDBJ databases">
        <title>Draft genome sequences of novel Actinobacteria.</title>
        <authorList>
            <person name="Sahin N."/>
            <person name="Ay H."/>
            <person name="Saygin H."/>
        </authorList>
    </citation>
    <scope>NUCLEOTIDE SEQUENCE [LARGE SCALE GENOMIC DNA]</scope>
    <source>
        <strain evidence="8 9">8K307</strain>
    </source>
</reference>
<dbReference type="EMBL" id="SMLB01000002">
    <property type="protein sequence ID" value="TDD72766.1"/>
    <property type="molecule type" value="Genomic_DNA"/>
</dbReference>
<dbReference type="Pfam" id="PF22666">
    <property type="entry name" value="Glyco_hydro_2_N2"/>
    <property type="match status" value="1"/>
</dbReference>
<dbReference type="GO" id="GO:0006516">
    <property type="term" value="P:glycoprotein catabolic process"/>
    <property type="evidence" value="ECO:0007669"/>
    <property type="project" value="TreeGrafter"/>
</dbReference>
<dbReference type="InterPro" id="IPR017853">
    <property type="entry name" value="GH"/>
</dbReference>
<accession>A0A4R5AMC2</accession>
<dbReference type="Gene3D" id="2.60.40.10">
    <property type="entry name" value="Immunoglobulins"/>
    <property type="match status" value="2"/>
</dbReference>
<proteinExistence type="inferred from homology"/>
<keyword evidence="4 8" id="KW-0378">Hydrolase</keyword>
<dbReference type="InterPro" id="IPR006102">
    <property type="entry name" value="Ig-like_GH2"/>
</dbReference>
<dbReference type="PANTHER" id="PTHR43730">
    <property type="entry name" value="BETA-MANNOSIDASE"/>
    <property type="match status" value="1"/>
</dbReference>
<dbReference type="OrthoDB" id="9758603at2"/>
<evidence type="ECO:0000256" key="5">
    <source>
        <dbReference type="ARBA" id="ARBA00023295"/>
    </source>
</evidence>
<dbReference type="InterPro" id="IPR054593">
    <property type="entry name" value="Beta-mannosidase-like_N2"/>
</dbReference>
<protein>
    <recommendedName>
        <fullName evidence="3">beta-mannosidase</fullName>
        <ecNumber evidence="3">3.2.1.25</ecNumber>
    </recommendedName>
</protein>
<comment type="caution">
    <text evidence="8">The sequence shown here is derived from an EMBL/GenBank/DDBJ whole genome shotgun (WGS) entry which is preliminary data.</text>
</comment>
<evidence type="ECO:0000256" key="2">
    <source>
        <dbReference type="ARBA" id="ARBA00007401"/>
    </source>
</evidence>
<keyword evidence="9" id="KW-1185">Reference proteome</keyword>
<dbReference type="Gene3D" id="3.20.20.80">
    <property type="entry name" value="Glycosidases"/>
    <property type="match status" value="1"/>
</dbReference>
<evidence type="ECO:0000256" key="4">
    <source>
        <dbReference type="ARBA" id="ARBA00022801"/>
    </source>
</evidence>
<comment type="catalytic activity">
    <reaction evidence="1">
        <text>Hydrolysis of terminal, non-reducing beta-D-mannose residues in beta-D-mannosides.</text>
        <dbReference type="EC" id="3.2.1.25"/>
    </reaction>
</comment>
<evidence type="ECO:0000256" key="1">
    <source>
        <dbReference type="ARBA" id="ARBA00000829"/>
    </source>
</evidence>
<dbReference type="InterPro" id="IPR013783">
    <property type="entry name" value="Ig-like_fold"/>
</dbReference>
<feature type="domain" description="Beta-mannosidase-like galactose-binding" evidence="7">
    <location>
        <begin position="23"/>
        <end position="179"/>
    </location>
</feature>
<dbReference type="InterPro" id="IPR008979">
    <property type="entry name" value="Galactose-bd-like_sf"/>
</dbReference>
<dbReference type="SUPFAM" id="SSF49303">
    <property type="entry name" value="beta-Galactosidase/glucuronidase domain"/>
    <property type="match status" value="1"/>
</dbReference>
<feature type="domain" description="Glycoside hydrolase family 2 immunoglobulin-like beta-sandwich" evidence="6">
    <location>
        <begin position="211"/>
        <end position="290"/>
    </location>
</feature>
<sequence>MLRVAGGHDDVPPEIWPALRAGVPASVPGCVHTDLLAAALIADPYLDQNEHELKWIGRCDWKYSTTFGTPEREADRVDLVCGGLDTFATVEVNGTLVGTTRNMHRSYRIPVQDVLAGDANELVVTFASAVLRSRELRDTVGDLPRPVEILPEPYQFARKMACNFGWDWGPELVTAGIWKLIQVHAWSVARFDKVRPIISVAGTTGMVRVEVELERAGAPHDVELTASVGGSQQTITIPGAETTGEIELEVDHADLWWPHGMGAQARYELTLTLETETGLLDTWARQIGFRTIELDTAADDGGSAFTLIVNDRPIFGRGANWIPDDCFPTRVSSDRYRRRLEQARDANVNLLRVWGGGLYETDDFYEACDELGILVWQDFPFACAAYPEELLADEVEAEARENIVRLMPHPSLALWNGNNENIWGWHDWGWQEQLEDRPWGLGLYVDLLPALLAEIDPTRPYWPGSPYSGSMDVAPNADEHGCTHLWDVWNERDYTAYRDHVPRFVAEFGYQAPPTWTTLTRAVHDNPLTPDSAGILSHQKADDGHAKLTRGLATHFRAPVTTEDWHFATQLNQARAITLGVEHFRSHRGQCMGAIVWQLNDCWPAISWSAIDSAGRQKPMWYALRRAYADRMLTIQPDQDGLAAVAVNDGDASWHGTLRVERRSFAGDLLADWKSQLSVRRDSTSTFRLPPNLTTPGEPARELLVADVGGMRTTWFFCPDKDLDYPAPSYDIDFRRDGDDALMRVCARTLLRDVAIFVDRLDAHASVDDMLVTLLPGEERTIRIHNGARLPAERLRQTPVFRCANDLNSGT</sequence>
<dbReference type="FunFam" id="3.20.20.80:FF:000050">
    <property type="entry name" value="Beta-mannosidase B"/>
    <property type="match status" value="1"/>
</dbReference>
<evidence type="ECO:0000256" key="3">
    <source>
        <dbReference type="ARBA" id="ARBA00012754"/>
    </source>
</evidence>
<comment type="similarity">
    <text evidence="2">Belongs to the glycosyl hydrolase 2 family.</text>
</comment>
<dbReference type="GO" id="GO:0005975">
    <property type="term" value="P:carbohydrate metabolic process"/>
    <property type="evidence" value="ECO:0007669"/>
    <property type="project" value="InterPro"/>
</dbReference>